<feature type="compositionally biased region" description="Basic and acidic residues" evidence="1">
    <location>
        <begin position="13"/>
        <end position="27"/>
    </location>
</feature>
<dbReference type="EMBL" id="BPLR01001692">
    <property type="protein sequence ID" value="GIZ04145.1"/>
    <property type="molecule type" value="Genomic_DNA"/>
</dbReference>
<comment type="caution">
    <text evidence="2">The sequence shown here is derived from an EMBL/GenBank/DDBJ whole genome shotgun (WGS) entry which is preliminary data.</text>
</comment>
<evidence type="ECO:0000313" key="3">
    <source>
        <dbReference type="Proteomes" id="UP001054945"/>
    </source>
</evidence>
<accession>A0AAV4YCP1</accession>
<sequence>MSPLVPLLQTTNHDPEESRQEGSRDFPRGGGIDEWARNAVAPRKHSWQRAQAPFLPEEEELFLNGCLMGRHAKLHRLGLIRTGMLIGDFRKGRPKQIRWKST</sequence>
<gene>
    <name evidence="2" type="ORF">CEXT_13661</name>
</gene>
<feature type="region of interest" description="Disordered" evidence="1">
    <location>
        <begin position="1"/>
        <end position="33"/>
    </location>
</feature>
<keyword evidence="3" id="KW-1185">Reference proteome</keyword>
<dbReference type="AlphaFoldDB" id="A0AAV4YCP1"/>
<protein>
    <submittedName>
        <fullName evidence="2">Uncharacterized protein</fullName>
    </submittedName>
</protein>
<dbReference type="Proteomes" id="UP001054945">
    <property type="component" value="Unassembled WGS sequence"/>
</dbReference>
<organism evidence="2 3">
    <name type="scientific">Caerostris extrusa</name>
    <name type="common">Bark spider</name>
    <name type="synonym">Caerostris bankana</name>
    <dbReference type="NCBI Taxonomy" id="172846"/>
    <lineage>
        <taxon>Eukaryota</taxon>
        <taxon>Metazoa</taxon>
        <taxon>Ecdysozoa</taxon>
        <taxon>Arthropoda</taxon>
        <taxon>Chelicerata</taxon>
        <taxon>Arachnida</taxon>
        <taxon>Araneae</taxon>
        <taxon>Araneomorphae</taxon>
        <taxon>Entelegynae</taxon>
        <taxon>Araneoidea</taxon>
        <taxon>Araneidae</taxon>
        <taxon>Caerostris</taxon>
    </lineage>
</organism>
<proteinExistence type="predicted"/>
<name>A0AAV4YCP1_CAEEX</name>
<evidence type="ECO:0000256" key="1">
    <source>
        <dbReference type="SAM" id="MobiDB-lite"/>
    </source>
</evidence>
<evidence type="ECO:0000313" key="2">
    <source>
        <dbReference type="EMBL" id="GIZ04145.1"/>
    </source>
</evidence>
<reference evidence="2 3" key="1">
    <citation type="submission" date="2021-06" db="EMBL/GenBank/DDBJ databases">
        <title>Caerostris extrusa draft genome.</title>
        <authorList>
            <person name="Kono N."/>
            <person name="Arakawa K."/>
        </authorList>
    </citation>
    <scope>NUCLEOTIDE SEQUENCE [LARGE SCALE GENOMIC DNA]</scope>
</reference>